<evidence type="ECO:0000313" key="1">
    <source>
        <dbReference type="EMBL" id="KAL1876997.1"/>
    </source>
</evidence>
<name>A0ABR3XN51_9PEZI</name>
<proteinExistence type="predicted"/>
<organism evidence="1 2">
    <name type="scientific">Diaporthe australafricana</name>
    <dbReference type="NCBI Taxonomy" id="127596"/>
    <lineage>
        <taxon>Eukaryota</taxon>
        <taxon>Fungi</taxon>
        <taxon>Dikarya</taxon>
        <taxon>Ascomycota</taxon>
        <taxon>Pezizomycotina</taxon>
        <taxon>Sordariomycetes</taxon>
        <taxon>Sordariomycetidae</taxon>
        <taxon>Diaporthales</taxon>
        <taxon>Diaporthaceae</taxon>
        <taxon>Diaporthe</taxon>
    </lineage>
</organism>
<accession>A0ABR3XN51</accession>
<gene>
    <name evidence="1" type="ORF">Daus18300_002606</name>
</gene>
<reference evidence="1 2" key="1">
    <citation type="journal article" date="2024" name="IMA Fungus">
        <title>IMA Genome - F19 : A genome assembly and annotation guide to empower mycologists, including annotated draft genome sequences of Ceratocystis pirilliformis, Diaporthe australafricana, Fusarium ophioides, Paecilomyces lecythidis, and Sporothrix stenoceras.</title>
        <authorList>
            <person name="Aylward J."/>
            <person name="Wilson A.M."/>
            <person name="Visagie C.M."/>
            <person name="Spraker J."/>
            <person name="Barnes I."/>
            <person name="Buitendag C."/>
            <person name="Ceriani C."/>
            <person name="Del Mar Angel L."/>
            <person name="du Plessis D."/>
            <person name="Fuchs T."/>
            <person name="Gasser K."/>
            <person name="Kramer D."/>
            <person name="Li W."/>
            <person name="Munsamy K."/>
            <person name="Piso A."/>
            <person name="Price J.L."/>
            <person name="Sonnekus B."/>
            <person name="Thomas C."/>
            <person name="van der Nest A."/>
            <person name="van Dijk A."/>
            <person name="van Heerden A."/>
            <person name="van Vuuren N."/>
            <person name="Yilmaz N."/>
            <person name="Duong T.A."/>
            <person name="van der Merwe N.A."/>
            <person name="Wingfield M.J."/>
            <person name="Wingfield B.D."/>
        </authorList>
    </citation>
    <scope>NUCLEOTIDE SEQUENCE [LARGE SCALE GENOMIC DNA]</scope>
    <source>
        <strain evidence="1 2">CMW 18300</strain>
    </source>
</reference>
<sequence length="526" mass="58463">MAEFMPDDKQAPPYFWGEEWNQKGRFKQHAKHSGYEEARILIGGGSQKDIERNISKGLKAVTMTYNILEADHSEANSKRSWPEPDASFHQRLESLNIVEVCLSDDLVAWKREHHGLGPIPSSSRHGLRRASDEVIQLLGAEDWPAPLLTTNVLFGTGLMNMLMGAYDARVLYSNYCVDTDSHYEPSSDRASPELDRPSSIFSTYSKPRKVPLGVERRKAVESGLAYTHGKAELETRYASRLAGNTAKMDREVAHMVYFCEANRAGMAAEAMGRCFDAAAIYDDMVLSSAATDIINIRADINNSEIVNSCLNAADITNTGVVTEDALRRVYDAYAAVSARCLTERWAEPGGGMNGMLYVWHILNDRSSFLRKAVLGWSKSRRGFLERGQREADFDEAFDVDYHTTGYSRSLQFACNGADVCDGVEKLLETAGTRNKELLRKLWMCLAGWPLQYAKGGHVDAAQEEGFVQSLATALAQVYHDGLVLEEQWLVAHAHHHAWQVNYLMEAAMFGGLLDDDSLVGDIGSLG</sequence>
<protein>
    <submittedName>
        <fullName evidence="1">Uncharacterized protein</fullName>
    </submittedName>
</protein>
<comment type="caution">
    <text evidence="1">The sequence shown here is derived from an EMBL/GenBank/DDBJ whole genome shotgun (WGS) entry which is preliminary data.</text>
</comment>
<evidence type="ECO:0000313" key="2">
    <source>
        <dbReference type="Proteomes" id="UP001583177"/>
    </source>
</evidence>
<dbReference type="Proteomes" id="UP001583177">
    <property type="component" value="Unassembled WGS sequence"/>
</dbReference>
<keyword evidence="2" id="KW-1185">Reference proteome</keyword>
<dbReference type="EMBL" id="JAWRVE010000015">
    <property type="protein sequence ID" value="KAL1876997.1"/>
    <property type="molecule type" value="Genomic_DNA"/>
</dbReference>